<protein>
    <submittedName>
        <fullName evidence="1">Uncharacterized protein</fullName>
    </submittedName>
</protein>
<organism evidence="1 2">
    <name type="scientific">Botrytis fragariae</name>
    <dbReference type="NCBI Taxonomy" id="1964551"/>
    <lineage>
        <taxon>Eukaryota</taxon>
        <taxon>Fungi</taxon>
        <taxon>Dikarya</taxon>
        <taxon>Ascomycota</taxon>
        <taxon>Pezizomycotina</taxon>
        <taxon>Leotiomycetes</taxon>
        <taxon>Helotiales</taxon>
        <taxon>Sclerotiniaceae</taxon>
        <taxon>Botrytis</taxon>
    </lineage>
</organism>
<evidence type="ECO:0000313" key="2">
    <source>
        <dbReference type="Proteomes" id="UP000531561"/>
    </source>
</evidence>
<reference evidence="1 2" key="1">
    <citation type="journal article" date="2020" name="Phytopathology">
        <title>A high-quality genome resource of Botrytis fragariae, a new and rapidly spreading fungal pathogen causing strawberry gray mold in the U.S.A.</title>
        <authorList>
            <person name="Wu Y."/>
            <person name="Saski C.A."/>
            <person name="Schnabel G."/>
            <person name="Xiao S."/>
            <person name="Hu M."/>
        </authorList>
    </citation>
    <scope>NUCLEOTIDE SEQUENCE [LARGE SCALE GENOMIC DNA]</scope>
    <source>
        <strain evidence="1 2">BVB16</strain>
    </source>
</reference>
<dbReference type="RefSeq" id="XP_037192722.1">
    <property type="nucleotide sequence ID" value="XM_037335627.1"/>
</dbReference>
<accession>A0A8H6AU59</accession>
<name>A0A8H6AU59_9HELO</name>
<proteinExistence type="predicted"/>
<evidence type="ECO:0000313" key="1">
    <source>
        <dbReference type="EMBL" id="KAF5873776.1"/>
    </source>
</evidence>
<gene>
    <name evidence="1" type="ORF">Bfra_005242</name>
</gene>
<comment type="caution">
    <text evidence="1">The sequence shown here is derived from an EMBL/GenBank/DDBJ whole genome shotgun (WGS) entry which is preliminary data.</text>
</comment>
<keyword evidence="2" id="KW-1185">Reference proteome</keyword>
<sequence>MIYRKAFPTFKSFPLPWFDENSTLKLELTPSIFSNRNKSNQNPTIKPYLADCYIRAVTREQHLFFEENGYLIITDALNKQEIKNHKIWAEVVPEPKALWPGQFSDTK</sequence>
<dbReference type="GeneID" id="59259319"/>
<dbReference type="Proteomes" id="UP000531561">
    <property type="component" value="Unassembled WGS sequence"/>
</dbReference>
<dbReference type="AlphaFoldDB" id="A0A8H6AU59"/>
<dbReference type="EMBL" id="JABFCT010000008">
    <property type="protein sequence ID" value="KAF5873776.1"/>
    <property type="molecule type" value="Genomic_DNA"/>
</dbReference>
<dbReference type="OrthoDB" id="2328924at2759"/>